<comment type="caution">
    <text evidence="3">The sequence shown here is derived from an EMBL/GenBank/DDBJ whole genome shotgun (WGS) entry which is preliminary data.</text>
</comment>
<feature type="transmembrane region" description="Helical" evidence="2">
    <location>
        <begin position="37"/>
        <end position="60"/>
    </location>
</feature>
<dbReference type="EMBL" id="JABJWZ010000087">
    <property type="protein sequence ID" value="MBB1254080.1"/>
    <property type="molecule type" value="Genomic_DNA"/>
</dbReference>
<gene>
    <name evidence="3" type="ORF">H3146_11975</name>
</gene>
<dbReference type="AlphaFoldDB" id="A0A7W3ZN12"/>
<evidence type="ECO:0000256" key="1">
    <source>
        <dbReference type="SAM" id="MobiDB-lite"/>
    </source>
</evidence>
<proteinExistence type="predicted"/>
<sequence>MSFGQGGPAWGPGGSGTPDWDALAANAAADRARRRRWLMIGGGALATAAVAAVVAVAVVAESGGRGNDSPSALPSPATIPPSPDQPEPTFNTKAPPPPPNPYDFISDPKKDTAPLTAKSLFPDKKIEPGGREYTRRATASTKSCDAAAVGDLSAFLTANKCREVHRATYTGDGMLITLGIAVFDSVEVAKKVGDEAPTSIAPLPGEGVPVFCRSFACRAGSNSHGRYAYFTIAGYLNGKDTTADDAKTRTAVQDIGGYAYQRIEQRGKDQALAAATAPPE</sequence>
<protein>
    <submittedName>
        <fullName evidence="3">Uncharacterized protein</fullName>
    </submittedName>
</protein>
<dbReference type="RefSeq" id="WP_181354315.1">
    <property type="nucleotide sequence ID" value="NZ_JABJWZ010000087.1"/>
</dbReference>
<reference evidence="4" key="1">
    <citation type="submission" date="2020-05" db="EMBL/GenBank/DDBJ databases">
        <title>Classification of alakaliphilic streptomycetes isolated from an alkaline soil next to Lonar Crater, India and a proposal for the recognition of Streptomyces alkaliterrae sp. nov.</title>
        <authorList>
            <person name="Golinska P."/>
        </authorList>
    </citation>
    <scope>NUCLEOTIDE SEQUENCE [LARGE SCALE GENOMIC DNA]</scope>
    <source>
        <strain evidence="4">OF3</strain>
    </source>
</reference>
<organism evidence="3 4">
    <name type="scientific">Streptomyces alkaliterrae</name>
    <dbReference type="NCBI Taxonomy" id="2213162"/>
    <lineage>
        <taxon>Bacteria</taxon>
        <taxon>Bacillati</taxon>
        <taxon>Actinomycetota</taxon>
        <taxon>Actinomycetes</taxon>
        <taxon>Kitasatosporales</taxon>
        <taxon>Streptomycetaceae</taxon>
        <taxon>Streptomyces</taxon>
    </lineage>
</organism>
<keyword evidence="2" id="KW-0472">Membrane</keyword>
<keyword evidence="2" id="KW-0812">Transmembrane</keyword>
<dbReference type="Proteomes" id="UP000525686">
    <property type="component" value="Unassembled WGS sequence"/>
</dbReference>
<accession>A0A7W3ZN12</accession>
<feature type="region of interest" description="Disordered" evidence="1">
    <location>
        <begin position="62"/>
        <end position="102"/>
    </location>
</feature>
<evidence type="ECO:0000313" key="4">
    <source>
        <dbReference type="Proteomes" id="UP000525686"/>
    </source>
</evidence>
<feature type="compositionally biased region" description="Pro residues" evidence="1">
    <location>
        <begin position="77"/>
        <end position="86"/>
    </location>
</feature>
<evidence type="ECO:0000313" key="3">
    <source>
        <dbReference type="EMBL" id="MBB1254080.1"/>
    </source>
</evidence>
<evidence type="ECO:0000256" key="2">
    <source>
        <dbReference type="SAM" id="Phobius"/>
    </source>
</evidence>
<name>A0A7W3ZN12_9ACTN</name>
<keyword evidence="2" id="KW-1133">Transmembrane helix</keyword>